<dbReference type="PANTHER" id="PTHR38546:SF3">
    <property type="entry name" value="DNA BINDING PROTEIN"/>
    <property type="match status" value="1"/>
</dbReference>
<dbReference type="PANTHER" id="PTHR38546">
    <property type="entry name" value="DNA BINDING PROTEIN"/>
    <property type="match status" value="1"/>
</dbReference>
<evidence type="ECO:0000256" key="5">
    <source>
        <dbReference type="ARBA" id="ARBA00023242"/>
    </source>
</evidence>
<evidence type="ECO:0000256" key="4">
    <source>
        <dbReference type="ARBA" id="ARBA00023163"/>
    </source>
</evidence>
<dbReference type="OMA" id="KETCCHI"/>
<dbReference type="GO" id="GO:0046983">
    <property type="term" value="F:protein dimerization activity"/>
    <property type="evidence" value="ECO:0007669"/>
    <property type="project" value="InterPro"/>
</dbReference>
<dbReference type="EMBL" id="EQ973773">
    <property type="protein sequence ID" value="EEF52157.1"/>
    <property type="molecule type" value="Genomic_DNA"/>
</dbReference>
<dbReference type="GO" id="GO:0005634">
    <property type="term" value="C:nucleus"/>
    <property type="evidence" value="ECO:0007669"/>
    <property type="project" value="UniProtKB-SubCell"/>
</dbReference>
<dbReference type="Gene3D" id="4.10.280.10">
    <property type="entry name" value="Helix-loop-helix DNA-binding domain"/>
    <property type="match status" value="1"/>
</dbReference>
<dbReference type="InterPro" id="IPR011598">
    <property type="entry name" value="bHLH_dom"/>
</dbReference>
<evidence type="ECO:0000313" key="8">
    <source>
        <dbReference type="Proteomes" id="UP000008311"/>
    </source>
</evidence>
<gene>
    <name evidence="7" type="ORF">RCOM_1514750</name>
</gene>
<dbReference type="STRING" id="3988.B9R980"/>
<proteinExistence type="predicted"/>
<evidence type="ECO:0000256" key="3">
    <source>
        <dbReference type="ARBA" id="ARBA00023015"/>
    </source>
</evidence>
<dbReference type="AlphaFoldDB" id="B9R980"/>
<dbReference type="eggNOG" id="ENOG502SAEZ">
    <property type="taxonomic scope" value="Eukaryota"/>
</dbReference>
<dbReference type="SUPFAM" id="SSF47459">
    <property type="entry name" value="HLH, helix-loop-helix DNA-binding domain"/>
    <property type="match status" value="1"/>
</dbReference>
<keyword evidence="4" id="KW-0804">Transcription</keyword>
<organism evidence="7 8">
    <name type="scientific">Ricinus communis</name>
    <name type="common">Castor bean</name>
    <dbReference type="NCBI Taxonomy" id="3988"/>
    <lineage>
        <taxon>Eukaryota</taxon>
        <taxon>Viridiplantae</taxon>
        <taxon>Streptophyta</taxon>
        <taxon>Embryophyta</taxon>
        <taxon>Tracheophyta</taxon>
        <taxon>Spermatophyta</taxon>
        <taxon>Magnoliopsida</taxon>
        <taxon>eudicotyledons</taxon>
        <taxon>Gunneridae</taxon>
        <taxon>Pentapetalae</taxon>
        <taxon>rosids</taxon>
        <taxon>fabids</taxon>
        <taxon>Malpighiales</taxon>
        <taxon>Euphorbiaceae</taxon>
        <taxon>Acalyphoideae</taxon>
        <taxon>Acalypheae</taxon>
        <taxon>Ricinus</taxon>
    </lineage>
</organism>
<dbReference type="InterPro" id="IPR044293">
    <property type="entry name" value="PRE"/>
</dbReference>
<evidence type="ECO:0000256" key="2">
    <source>
        <dbReference type="ARBA" id="ARBA00022604"/>
    </source>
</evidence>
<feature type="domain" description="BHLH" evidence="6">
    <location>
        <begin position="1"/>
        <end position="55"/>
    </location>
</feature>
<dbReference type="GO" id="GO:0040008">
    <property type="term" value="P:regulation of growth"/>
    <property type="evidence" value="ECO:0007669"/>
    <property type="project" value="InterPro"/>
</dbReference>
<keyword evidence="3" id="KW-0805">Transcription regulation</keyword>
<keyword evidence="8" id="KW-1185">Reference proteome</keyword>
<protein>
    <submittedName>
        <fullName evidence="7">DNA binding protein, putative</fullName>
    </submittedName>
</protein>
<keyword evidence="5" id="KW-0539">Nucleus</keyword>
<dbReference type="GO" id="GO:0006355">
    <property type="term" value="P:regulation of DNA-templated transcription"/>
    <property type="evidence" value="ECO:0007669"/>
    <property type="project" value="InterPro"/>
</dbReference>
<dbReference type="OrthoDB" id="668823at2759"/>
<evidence type="ECO:0000256" key="1">
    <source>
        <dbReference type="ARBA" id="ARBA00004123"/>
    </source>
</evidence>
<name>B9R980_RICCO</name>
<reference evidence="8" key="1">
    <citation type="journal article" date="2010" name="Nat. Biotechnol.">
        <title>Draft genome sequence of the oilseed species Ricinus communis.</title>
        <authorList>
            <person name="Chan A.P."/>
            <person name="Crabtree J."/>
            <person name="Zhao Q."/>
            <person name="Lorenzi H."/>
            <person name="Orvis J."/>
            <person name="Puiu D."/>
            <person name="Melake-Berhan A."/>
            <person name="Jones K.M."/>
            <person name="Redman J."/>
            <person name="Chen G."/>
            <person name="Cahoon E.B."/>
            <person name="Gedil M."/>
            <person name="Stanke M."/>
            <person name="Haas B.J."/>
            <person name="Wortman J.R."/>
            <person name="Fraser-Liggett C.M."/>
            <person name="Ravel J."/>
            <person name="Rabinowicz P.D."/>
        </authorList>
    </citation>
    <scope>NUCLEOTIDE SEQUENCE [LARGE SCALE GENOMIC DNA]</scope>
    <source>
        <strain evidence="8">cv. Hale</strain>
    </source>
</reference>
<accession>B9R980</accession>
<dbReference type="PROSITE" id="PS50888">
    <property type="entry name" value="BHLH"/>
    <property type="match status" value="1"/>
</dbReference>
<keyword evidence="2" id="KW-0341">Growth regulation</keyword>
<dbReference type="InParanoid" id="B9R980"/>
<dbReference type="Pfam" id="PF23174">
    <property type="entry name" value="bHLH_ILI"/>
    <property type="match status" value="1"/>
</dbReference>
<evidence type="ECO:0000313" key="7">
    <source>
        <dbReference type="EMBL" id="EEF52157.1"/>
    </source>
</evidence>
<comment type="subcellular location">
    <subcellularLocation>
        <location evidence="1">Nucleus</location>
    </subcellularLocation>
</comment>
<sequence>MSSRRSGAASKFTQDELNDLVLKLQALLPQLNQRQASRVSVSKILQETCSYIRSLQSEADDLSEKLSQLLDSFNIADVDIETLRSNLQQ</sequence>
<evidence type="ECO:0000259" key="6">
    <source>
        <dbReference type="PROSITE" id="PS50888"/>
    </source>
</evidence>
<dbReference type="Proteomes" id="UP000008311">
    <property type="component" value="Unassembled WGS sequence"/>
</dbReference>
<dbReference type="InterPro" id="IPR044172">
    <property type="entry name" value="ILI2-like"/>
</dbReference>
<dbReference type="InterPro" id="IPR036638">
    <property type="entry name" value="HLH_DNA-bd_sf"/>
</dbReference>